<dbReference type="AlphaFoldDB" id="A0A150GPI2"/>
<dbReference type="Proteomes" id="UP000075714">
    <property type="component" value="Unassembled WGS sequence"/>
</dbReference>
<keyword evidence="1" id="KW-0175">Coiled coil</keyword>
<proteinExistence type="predicted"/>
<organism evidence="2 3">
    <name type="scientific">Gonium pectorale</name>
    <name type="common">Green alga</name>
    <dbReference type="NCBI Taxonomy" id="33097"/>
    <lineage>
        <taxon>Eukaryota</taxon>
        <taxon>Viridiplantae</taxon>
        <taxon>Chlorophyta</taxon>
        <taxon>core chlorophytes</taxon>
        <taxon>Chlorophyceae</taxon>
        <taxon>CS clade</taxon>
        <taxon>Chlamydomonadales</taxon>
        <taxon>Volvocaceae</taxon>
        <taxon>Gonium</taxon>
    </lineage>
</organism>
<dbReference type="EMBL" id="LSYV01000014">
    <property type="protein sequence ID" value="KXZ51240.1"/>
    <property type="molecule type" value="Genomic_DNA"/>
</dbReference>
<gene>
    <name evidence="2" type="ORF">GPECTOR_13g727</name>
</gene>
<accession>A0A150GPI2</accession>
<feature type="coiled-coil region" evidence="1">
    <location>
        <begin position="51"/>
        <end position="78"/>
    </location>
</feature>
<dbReference type="OrthoDB" id="528180at2759"/>
<evidence type="ECO:0000256" key="1">
    <source>
        <dbReference type="SAM" id="Coils"/>
    </source>
</evidence>
<name>A0A150GPI2_GONPE</name>
<keyword evidence="3" id="KW-1185">Reference proteome</keyword>
<evidence type="ECO:0000313" key="3">
    <source>
        <dbReference type="Proteomes" id="UP000075714"/>
    </source>
</evidence>
<sequence length="258" mass="30182">MTVRAGKDGKDDKIKEKADFSALWALRVKNFFSSRRKYLEQAEKGGDDEAEKAYQAEIAREEQKLETMRQEIMAEREAKLKQMADEGDLRENLVAGDIARARLDLQHSPFVKASLAVVRVQELLRALLLLPFNLASAAMTSWRSLFNNQRYENFLMSEGERIWYWRNRTENERWFWEVFVWDRLLFPILAIVCYEYLVPNHIIWSVLAPVALLAWLSGRVPTPDTPEFWMLAYFGFYKKAWPELSAWLATRVLPAIAL</sequence>
<evidence type="ECO:0000313" key="2">
    <source>
        <dbReference type="EMBL" id="KXZ51240.1"/>
    </source>
</evidence>
<reference evidence="3" key="1">
    <citation type="journal article" date="2016" name="Nat. Commun.">
        <title>The Gonium pectorale genome demonstrates co-option of cell cycle regulation during the evolution of multicellularity.</title>
        <authorList>
            <person name="Hanschen E.R."/>
            <person name="Marriage T.N."/>
            <person name="Ferris P.J."/>
            <person name="Hamaji T."/>
            <person name="Toyoda A."/>
            <person name="Fujiyama A."/>
            <person name="Neme R."/>
            <person name="Noguchi H."/>
            <person name="Minakuchi Y."/>
            <person name="Suzuki M."/>
            <person name="Kawai-Toyooka H."/>
            <person name="Smith D.R."/>
            <person name="Sparks H."/>
            <person name="Anderson J."/>
            <person name="Bakaric R."/>
            <person name="Luria V."/>
            <person name="Karger A."/>
            <person name="Kirschner M.W."/>
            <person name="Durand P.M."/>
            <person name="Michod R.E."/>
            <person name="Nozaki H."/>
            <person name="Olson B.J."/>
        </authorList>
    </citation>
    <scope>NUCLEOTIDE SEQUENCE [LARGE SCALE GENOMIC DNA]</scope>
    <source>
        <strain evidence="3">NIES-2863</strain>
    </source>
</reference>
<comment type="caution">
    <text evidence="2">The sequence shown here is derived from an EMBL/GenBank/DDBJ whole genome shotgun (WGS) entry which is preliminary data.</text>
</comment>
<protein>
    <submittedName>
        <fullName evidence="2">Uncharacterized protein</fullName>
    </submittedName>
</protein>